<reference evidence="2 3" key="1">
    <citation type="submission" date="2015-09" db="EMBL/GenBank/DDBJ databases">
        <title>Identification and resolution of microdiversity through metagenomic sequencing of parallel consortia.</title>
        <authorList>
            <person name="Nelson W.C."/>
            <person name="Romine M.F."/>
            <person name="Lindemann S.R."/>
        </authorList>
    </citation>
    <scope>NUCLEOTIDE SEQUENCE [LARGE SCALE GENOMIC DNA]</scope>
    <source>
        <strain evidence="2">Ana</strain>
    </source>
</reference>
<dbReference type="Proteomes" id="UP000050465">
    <property type="component" value="Unassembled WGS sequence"/>
</dbReference>
<dbReference type="PATRIC" id="fig|1666911.3.peg.942"/>
<gene>
    <name evidence="2" type="ORF">HLUCCA11_23715</name>
</gene>
<protein>
    <recommendedName>
        <fullName evidence="1">CHAT domain-containing protein</fullName>
    </recommendedName>
</protein>
<dbReference type="SUPFAM" id="SSF48452">
    <property type="entry name" value="TPR-like"/>
    <property type="match status" value="2"/>
</dbReference>
<name>A0A0P7YNM4_9CYAN</name>
<dbReference type="EMBL" id="LJZR01000102">
    <property type="protein sequence ID" value="KPQ31454.1"/>
    <property type="molecule type" value="Genomic_DNA"/>
</dbReference>
<dbReference type="Pfam" id="PF12770">
    <property type="entry name" value="CHAT"/>
    <property type="match status" value="1"/>
</dbReference>
<dbReference type="STRING" id="1666911.HLUCCA11_23715"/>
<comment type="caution">
    <text evidence="2">The sequence shown here is derived from an EMBL/GenBank/DDBJ whole genome shotgun (WGS) entry which is preliminary data.</text>
</comment>
<dbReference type="InterPro" id="IPR024983">
    <property type="entry name" value="CHAT_dom"/>
</dbReference>
<sequence>MSEKETKKYWNLIVQLIKNPTQEERELILRANETLIDPILVQQLALFAEAMRRGGNESVAQDLIDYSTQLAERLKLIPSSKTSEGRKLIEEQRFIYQCIEQMVRSVTKKKFQEFLIDNQAIFTKHTIKAFDAMGSIVYAGIDTHMQQVSAVTISAFGKVIQLLPQGDRAVNLELAIIAHRMALQVISYQAMPDEWLEAMNLLGLAYVYRAVDDRSKNIERGIDTYRQALSVISQNSDPKSWATISMNLASAYVIRIEGEKAQNIEEAISLHKKILLVKQYGSLEWTQSIMNLGAAYTARLRGNKSDNIELAIDAYKQAIQFLTQDEHRYDRALALMNLGIAFDERQQGDRRQNIEEAIDYYKQALFILNYNDFPYEWSQVTLNLAVAYYLRVEGDRAENIEESISICRSATKSIKREDMPVEWSQLMNNLGLIYSNRIRESRAKNVSTAINFYEKSLSVRTSEKMPNEWAQSMVNLGLAYYVKAHIADWSTNIQASIDTNKQVIQLLSSENSPEAWSAAIANLAASYGEKAKRGDRESAELAIDANREALRVRTKEIMPAGWALIMMNLGLIYSNRSLGEPLYNFEQAVVSYRNALTVFKPEKLPVDCRKTAYLLGNLYSEHQQWSKACEIYQIALEATEILYKASLFRSNQESELVETNDLFRLAAYAHAKNSDFEAAATIIERGRARGLSDVLERDSAKVENLQASYPSVYERYKEASEALYQLEIEERSTTDLTLDQLDDLSQRNLRQQASTIRKQFKDAIDLVRCQNGFEDFFTPITWKDISKAVKPQQPLIYYLYVDDGGLAIIIQKSRNNELCKINPIWLPRLIEDFVEGNMAILSADKKVSPFGPTWFEAYRDRGTSFSSWLRTMDFLLRSLWHTTMKPVVEYLENQDINKAIIIPTGYLNFLPLHATWGSYEEGDRTDIAQRRYASDSIDFSYAPNARSLTAAQAIANSILTDTLLAINEPRPTEASVLTHAEQEVKSALSYFSINKTVEHERASRSNVMAALSQHSVLHFSCHGKANLFKPLESGLIMAEDEVLTLRDFFDSKLNNVRIAILSACETGLPGARLPDEAISLPTGLLQAGVAGVLASLWAVDDLSTTMLIVRFYQYWRRKNLEPSEALANAQRWIRSTTNGDKMAYFLSLKEENHSNQLLYEAIDYLYNESVWLNADENDFLHPHYWAAFTYFGV</sequence>
<evidence type="ECO:0000259" key="1">
    <source>
        <dbReference type="Pfam" id="PF12770"/>
    </source>
</evidence>
<proteinExistence type="predicted"/>
<evidence type="ECO:0000313" key="2">
    <source>
        <dbReference type="EMBL" id="KPQ31454.1"/>
    </source>
</evidence>
<evidence type="ECO:0000313" key="3">
    <source>
        <dbReference type="Proteomes" id="UP000050465"/>
    </source>
</evidence>
<dbReference type="InterPro" id="IPR011990">
    <property type="entry name" value="TPR-like_helical_dom_sf"/>
</dbReference>
<accession>A0A0P7YNM4</accession>
<dbReference type="AlphaFoldDB" id="A0A0P7YNM4"/>
<dbReference type="Gene3D" id="1.25.40.10">
    <property type="entry name" value="Tetratricopeptide repeat domain"/>
    <property type="match status" value="4"/>
</dbReference>
<organism evidence="2 3">
    <name type="scientific">Phormidesmis priestleyi Ana</name>
    <dbReference type="NCBI Taxonomy" id="1666911"/>
    <lineage>
        <taxon>Bacteria</taxon>
        <taxon>Bacillati</taxon>
        <taxon>Cyanobacteriota</taxon>
        <taxon>Cyanophyceae</taxon>
        <taxon>Leptolyngbyales</taxon>
        <taxon>Leptolyngbyaceae</taxon>
        <taxon>Phormidesmis</taxon>
    </lineage>
</organism>
<dbReference type="PANTHER" id="PTHR10098">
    <property type="entry name" value="RAPSYN-RELATED"/>
    <property type="match status" value="1"/>
</dbReference>
<feature type="domain" description="CHAT" evidence="1">
    <location>
        <begin position="876"/>
        <end position="1192"/>
    </location>
</feature>